<organism evidence="2 3">
    <name type="scientific">Streptomyces angustmyceticus</name>
    <dbReference type="NCBI Taxonomy" id="285578"/>
    <lineage>
        <taxon>Bacteria</taxon>
        <taxon>Bacillati</taxon>
        <taxon>Actinomycetota</taxon>
        <taxon>Actinomycetes</taxon>
        <taxon>Kitasatosporales</taxon>
        <taxon>Streptomycetaceae</taxon>
        <taxon>Streptomyces</taxon>
    </lineage>
</organism>
<sequence length="210" mass="23520">MSTWDRESEQSAIRLLAVWALLERSEQALSKSPRTPEDSVQAEGGQLAGWPPAPAPCPDDASEHTEAKGELVLLLARECAYKATAEETRRIAELLEYLDRDEEALRWWQWAAERGDEDARDYLEMLYAERQEQESPPKDDSPTSPQLPANAALFVCEVSGTSAGSHTFAAVQLALNAAANPELSEEAKQLVREIEEYLQHPDRMTDGRRR</sequence>
<keyword evidence="3" id="KW-1185">Reference proteome</keyword>
<evidence type="ECO:0000313" key="3">
    <source>
        <dbReference type="Proteomes" id="UP000325598"/>
    </source>
</evidence>
<evidence type="ECO:0000256" key="1">
    <source>
        <dbReference type="SAM" id="MobiDB-lite"/>
    </source>
</evidence>
<feature type="region of interest" description="Disordered" evidence="1">
    <location>
        <begin position="27"/>
        <end position="65"/>
    </location>
</feature>
<dbReference type="GeneID" id="96749173"/>
<dbReference type="RefSeq" id="WP_143589141.1">
    <property type="nucleotide sequence ID" value="NZ_BLAG01000004.1"/>
</dbReference>
<dbReference type="EMBL" id="BLAG01000004">
    <property type="protein sequence ID" value="GES28456.1"/>
    <property type="molecule type" value="Genomic_DNA"/>
</dbReference>
<dbReference type="Proteomes" id="UP000325598">
    <property type="component" value="Unassembled WGS sequence"/>
</dbReference>
<protein>
    <submittedName>
        <fullName evidence="2">Uncharacterized protein</fullName>
    </submittedName>
</protein>
<gene>
    <name evidence="2" type="ORF">San01_09430</name>
</gene>
<accession>A0A5J4LAX3</accession>
<reference evidence="2 3" key="1">
    <citation type="submission" date="2019-10" db="EMBL/GenBank/DDBJ databases">
        <title>Whole genome shotgun sequence of Streptomyces angustmyceticus NBRC 3934.</title>
        <authorList>
            <person name="Hosoyama A."/>
            <person name="Ichikawa N."/>
            <person name="Kimura A."/>
            <person name="Kitahashi Y."/>
            <person name="Komaki H."/>
            <person name="Uohara A."/>
        </authorList>
    </citation>
    <scope>NUCLEOTIDE SEQUENCE [LARGE SCALE GENOMIC DNA]</scope>
    <source>
        <strain evidence="2 3">NBRC 3934</strain>
    </source>
</reference>
<evidence type="ECO:0000313" key="2">
    <source>
        <dbReference type="EMBL" id="GES28456.1"/>
    </source>
</evidence>
<dbReference type="AlphaFoldDB" id="A0A5J4LAX3"/>
<dbReference type="OrthoDB" id="4096332at2"/>
<proteinExistence type="predicted"/>
<comment type="caution">
    <text evidence="2">The sequence shown here is derived from an EMBL/GenBank/DDBJ whole genome shotgun (WGS) entry which is preliminary data.</text>
</comment>
<name>A0A5J4LAX3_9ACTN</name>